<dbReference type="Pfam" id="PF01501">
    <property type="entry name" value="Glyco_transf_8"/>
    <property type="match status" value="1"/>
</dbReference>
<keyword evidence="6" id="KW-0320">Glycogen biosynthesis</keyword>
<comment type="function">
    <text evidence="13">Self-glucosylating initiator of glycogen synthesis. It catalyzes the formation of a short alpha (1,4)-glucosyl chain covalently attached via a glucose 1-O-tyrosyl linkage to internal tyrosine residues and these chains act as primers for the elongation reaction catalyzed by glycogen synthase.</text>
</comment>
<feature type="region of interest" description="Disordered" evidence="14">
    <location>
        <begin position="498"/>
        <end position="531"/>
    </location>
</feature>
<comment type="cofactor">
    <cofactor evidence="1">
        <name>Mn(2+)</name>
        <dbReference type="ChEBI" id="CHEBI:29035"/>
    </cofactor>
</comment>
<evidence type="ECO:0000313" key="16">
    <source>
        <dbReference type="Proteomes" id="UP001209878"/>
    </source>
</evidence>
<evidence type="ECO:0000256" key="10">
    <source>
        <dbReference type="ARBA" id="ARBA00038934"/>
    </source>
</evidence>
<keyword evidence="5" id="KW-0479">Metal-binding</keyword>
<name>A0AAD9NZW3_RIDPI</name>
<proteinExistence type="inferred from homology"/>
<feature type="compositionally biased region" description="Basic and acidic residues" evidence="14">
    <location>
        <begin position="512"/>
        <end position="522"/>
    </location>
</feature>
<dbReference type="CDD" id="cd02537">
    <property type="entry name" value="GT8_Glycogenin"/>
    <property type="match status" value="1"/>
</dbReference>
<dbReference type="AlphaFoldDB" id="A0AAD9NZW3"/>
<gene>
    <name evidence="15" type="ORF">NP493_233g04038</name>
</gene>
<evidence type="ECO:0000256" key="6">
    <source>
        <dbReference type="ARBA" id="ARBA00023056"/>
    </source>
</evidence>
<dbReference type="SUPFAM" id="SSF53448">
    <property type="entry name" value="Nucleotide-diphospho-sugar transferases"/>
    <property type="match status" value="1"/>
</dbReference>
<accession>A0AAD9NZW3</accession>
<dbReference type="EC" id="2.4.1.186" evidence="10"/>
<evidence type="ECO:0000256" key="3">
    <source>
        <dbReference type="ARBA" id="ARBA00022490"/>
    </source>
</evidence>
<dbReference type="InterPro" id="IPR050587">
    <property type="entry name" value="GNT1/Glycosyltrans_8"/>
</dbReference>
<reference evidence="15" key="1">
    <citation type="journal article" date="2023" name="Mol. Biol. Evol.">
        <title>Third-Generation Sequencing Reveals the Adaptive Role of the Epigenome in Three Deep-Sea Polychaetes.</title>
        <authorList>
            <person name="Perez M."/>
            <person name="Aroh O."/>
            <person name="Sun Y."/>
            <person name="Lan Y."/>
            <person name="Juniper S.K."/>
            <person name="Young C.R."/>
            <person name="Angers B."/>
            <person name="Qian P.Y."/>
        </authorList>
    </citation>
    <scope>NUCLEOTIDE SEQUENCE</scope>
    <source>
        <strain evidence="15">R07B-5</strain>
    </source>
</reference>
<keyword evidence="16" id="KW-1185">Reference proteome</keyword>
<dbReference type="GO" id="GO:0005978">
    <property type="term" value="P:glycogen biosynthetic process"/>
    <property type="evidence" value="ECO:0007669"/>
    <property type="project" value="UniProtKB-KW"/>
</dbReference>
<dbReference type="PANTHER" id="PTHR11183">
    <property type="entry name" value="GLYCOGENIN SUBFAMILY MEMBER"/>
    <property type="match status" value="1"/>
</dbReference>
<evidence type="ECO:0000256" key="5">
    <source>
        <dbReference type="ARBA" id="ARBA00022723"/>
    </source>
</evidence>
<evidence type="ECO:0000313" key="15">
    <source>
        <dbReference type="EMBL" id="KAK2185469.1"/>
    </source>
</evidence>
<evidence type="ECO:0000256" key="12">
    <source>
        <dbReference type="ARBA" id="ARBA00052293"/>
    </source>
</evidence>
<evidence type="ECO:0000256" key="14">
    <source>
        <dbReference type="SAM" id="MobiDB-lite"/>
    </source>
</evidence>
<comment type="catalytic activity">
    <reaction evidence="11">
        <text>[1,4-alpha-D-glucosyl](n)-L-tyrosyl-[glycogenin] + UDP-alpha-D-glucose = [1,4-alpha-D-glucosyl](n+1)-L-tyrosyl-[glycogenin] + UDP + H(+)</text>
        <dbReference type="Rhea" id="RHEA:56560"/>
        <dbReference type="Rhea" id="RHEA-COMP:14606"/>
        <dbReference type="Rhea" id="RHEA-COMP:14607"/>
        <dbReference type="ChEBI" id="CHEBI:15378"/>
        <dbReference type="ChEBI" id="CHEBI:58223"/>
        <dbReference type="ChEBI" id="CHEBI:58885"/>
        <dbReference type="ChEBI" id="CHEBI:140574"/>
        <dbReference type="EC" id="2.4.1.186"/>
    </reaction>
</comment>
<dbReference type="InterPro" id="IPR002495">
    <property type="entry name" value="Glyco_trans_8"/>
</dbReference>
<dbReference type="GO" id="GO:0008466">
    <property type="term" value="F:glycogenin glucosyltransferase activity"/>
    <property type="evidence" value="ECO:0007669"/>
    <property type="project" value="UniProtKB-EC"/>
</dbReference>
<evidence type="ECO:0000256" key="2">
    <source>
        <dbReference type="ARBA" id="ARBA00004496"/>
    </source>
</evidence>
<evidence type="ECO:0000256" key="13">
    <source>
        <dbReference type="ARBA" id="ARBA00057883"/>
    </source>
</evidence>
<keyword evidence="4" id="KW-0808">Transferase</keyword>
<dbReference type="InterPro" id="IPR029044">
    <property type="entry name" value="Nucleotide-diphossugar_trans"/>
</dbReference>
<evidence type="ECO:0000256" key="4">
    <source>
        <dbReference type="ARBA" id="ARBA00022679"/>
    </source>
</evidence>
<dbReference type="Proteomes" id="UP001209878">
    <property type="component" value="Unassembled WGS sequence"/>
</dbReference>
<evidence type="ECO:0000256" key="11">
    <source>
        <dbReference type="ARBA" id="ARBA00050886"/>
    </source>
</evidence>
<protein>
    <recommendedName>
        <fullName evidence="10">glycogenin glucosyltransferase</fullName>
        <ecNumber evidence="10">2.4.1.186</ecNumber>
    </recommendedName>
</protein>
<dbReference type="Gene3D" id="3.90.550.10">
    <property type="entry name" value="Spore Coat Polysaccharide Biosynthesis Protein SpsA, Chain A"/>
    <property type="match status" value="1"/>
</dbReference>
<organism evidence="15 16">
    <name type="scientific">Ridgeia piscesae</name>
    <name type="common">Tubeworm</name>
    <dbReference type="NCBI Taxonomy" id="27915"/>
    <lineage>
        <taxon>Eukaryota</taxon>
        <taxon>Metazoa</taxon>
        <taxon>Spiralia</taxon>
        <taxon>Lophotrochozoa</taxon>
        <taxon>Annelida</taxon>
        <taxon>Polychaeta</taxon>
        <taxon>Sedentaria</taxon>
        <taxon>Canalipalpata</taxon>
        <taxon>Sabellida</taxon>
        <taxon>Siboglinidae</taxon>
        <taxon>Ridgeia</taxon>
    </lineage>
</organism>
<feature type="non-terminal residue" evidence="15">
    <location>
        <position position="531"/>
    </location>
</feature>
<dbReference type="GO" id="GO:0005737">
    <property type="term" value="C:cytoplasm"/>
    <property type="evidence" value="ECO:0007669"/>
    <property type="project" value="UniProtKB-SubCell"/>
</dbReference>
<comment type="caution">
    <text evidence="15">The sequence shown here is derived from an EMBL/GenBank/DDBJ whole genome shotgun (WGS) entry which is preliminary data.</text>
</comment>
<evidence type="ECO:0000256" key="9">
    <source>
        <dbReference type="ARBA" id="ARBA00038162"/>
    </source>
</evidence>
<keyword evidence="3" id="KW-0963">Cytoplasm</keyword>
<keyword evidence="7" id="KW-0325">Glycoprotein</keyword>
<evidence type="ECO:0000256" key="1">
    <source>
        <dbReference type="ARBA" id="ARBA00001936"/>
    </source>
</evidence>
<comment type="similarity">
    <text evidence="9">Belongs to the glycosyltransferase 8 family. Glycogenin subfamily.</text>
</comment>
<comment type="subcellular location">
    <subcellularLocation>
        <location evidence="2">Cytoplasm</location>
    </subcellularLocation>
</comment>
<keyword evidence="8" id="KW-0464">Manganese</keyword>
<evidence type="ECO:0000256" key="7">
    <source>
        <dbReference type="ARBA" id="ARBA00023180"/>
    </source>
</evidence>
<dbReference type="FunFam" id="3.90.550.10:FF:000092">
    <property type="entry name" value="Glycogenin 2"/>
    <property type="match status" value="1"/>
</dbReference>
<sequence>MYSTIAQLKSVYDVSEHVDVLDSNDSTNLQLLSRADLGVTFTKLHCWRLTNFSKCVFLDADTLVIKNVDELFEREELSAAPDAGWPDCFNSGVFVFRPSIDTYKALLQFAVDFGSFDGGDQGLLNLYFKDWATKDISRHLPFIYNVVSQAFYSYLPAFKQFGHTIKIVHFIGESKPWHFSLNTATGQVEGTSMTLHNQRFLQMWWSLFLEQVQPHLDPKMLLGNNAEALQLLTHRGCRRFATGQQPQQYRRPTRRALPPDFDDVGVFTQVQGMQQAPSLSLSLVCPFQARHVNVSERFPEPPQSSLCTYAPAVAAAEWRATHESEAPVEDERERTMMSPYSPPDVVTFYESPPQQQPAAGSDDVVDDVVVEVEIDNRDDRLYTFFESFYPEAPMTHTELYPTPLEEVYGAKEFAQTWSAYNEPAAPPEPQMVVNIVVEDTPPQADVNHNIIDSKRPPDGDIVDVLGTDVERSATDAGGDDGKGGTEVFSLAGCDVVVVNGDRGDVPSDDDGRDTASDLREAPSADGETVSA</sequence>
<dbReference type="EMBL" id="JAODUO010000235">
    <property type="protein sequence ID" value="KAK2185469.1"/>
    <property type="molecule type" value="Genomic_DNA"/>
</dbReference>
<evidence type="ECO:0000256" key="8">
    <source>
        <dbReference type="ARBA" id="ARBA00023211"/>
    </source>
</evidence>
<comment type="catalytic activity">
    <reaction evidence="12">
        <text>L-tyrosyl-[glycogenin] + UDP-alpha-D-glucose = alpha-D-glucosyl-L-tyrosyl-[glycogenin] + UDP + H(+)</text>
        <dbReference type="Rhea" id="RHEA:23360"/>
        <dbReference type="Rhea" id="RHEA-COMP:14604"/>
        <dbReference type="Rhea" id="RHEA-COMP:14605"/>
        <dbReference type="ChEBI" id="CHEBI:15378"/>
        <dbReference type="ChEBI" id="CHEBI:46858"/>
        <dbReference type="ChEBI" id="CHEBI:58223"/>
        <dbReference type="ChEBI" id="CHEBI:58885"/>
        <dbReference type="ChEBI" id="CHEBI:140573"/>
        <dbReference type="EC" id="2.4.1.186"/>
    </reaction>
</comment>
<dbReference type="GO" id="GO:0046872">
    <property type="term" value="F:metal ion binding"/>
    <property type="evidence" value="ECO:0007669"/>
    <property type="project" value="UniProtKB-KW"/>
</dbReference>